<evidence type="ECO:0000256" key="1">
    <source>
        <dbReference type="SAM" id="MobiDB-lite"/>
    </source>
</evidence>
<dbReference type="VEuPathDB" id="VectorBase:LOC119163910"/>
<dbReference type="AlphaFoldDB" id="A0A9J6E4T9"/>
<accession>A0A9J6E4T9</accession>
<reference evidence="2" key="2">
    <citation type="submission" date="2021-09" db="EMBL/GenBank/DDBJ databases">
        <authorList>
            <person name="Jia N."/>
            <person name="Wang J."/>
            <person name="Shi W."/>
            <person name="Du L."/>
            <person name="Sun Y."/>
            <person name="Zhan W."/>
            <person name="Jiang J."/>
            <person name="Wang Q."/>
            <person name="Zhang B."/>
            <person name="Ji P."/>
            <person name="Sakyi L.B."/>
            <person name="Cui X."/>
            <person name="Yuan T."/>
            <person name="Jiang B."/>
            <person name="Yang W."/>
            <person name="Lam T.T.-Y."/>
            <person name="Chang Q."/>
            <person name="Ding S."/>
            <person name="Wang X."/>
            <person name="Zhu J."/>
            <person name="Ruan X."/>
            <person name="Zhao L."/>
            <person name="Wei J."/>
            <person name="Que T."/>
            <person name="Du C."/>
            <person name="Cheng J."/>
            <person name="Dai P."/>
            <person name="Han X."/>
            <person name="Huang E."/>
            <person name="Gao Y."/>
            <person name="Liu J."/>
            <person name="Shao H."/>
            <person name="Ye R."/>
            <person name="Li L."/>
            <person name="Wei W."/>
            <person name="Wang X."/>
            <person name="Wang C."/>
            <person name="Huo Q."/>
            <person name="Li W."/>
            <person name="Guo W."/>
            <person name="Chen H."/>
            <person name="Chen S."/>
            <person name="Zhou L."/>
            <person name="Zhou L."/>
            <person name="Ni X."/>
            <person name="Tian J."/>
            <person name="Zhou Y."/>
            <person name="Sheng Y."/>
            <person name="Liu T."/>
            <person name="Pan Y."/>
            <person name="Xia L."/>
            <person name="Li J."/>
            <person name="Zhao F."/>
            <person name="Cao W."/>
        </authorList>
    </citation>
    <scope>NUCLEOTIDE SEQUENCE</scope>
    <source>
        <strain evidence="2">Rmic-2018</strain>
        <tissue evidence="2">Larvae</tissue>
    </source>
</reference>
<name>A0A9J6E4T9_RHIMP</name>
<evidence type="ECO:0000313" key="2">
    <source>
        <dbReference type="EMBL" id="KAH8029072.1"/>
    </source>
</evidence>
<gene>
    <name evidence="2" type="ORF">HPB51_022537</name>
</gene>
<comment type="caution">
    <text evidence="2">The sequence shown here is derived from an EMBL/GenBank/DDBJ whole genome shotgun (WGS) entry which is preliminary data.</text>
</comment>
<dbReference type="EMBL" id="JABSTU010000006">
    <property type="protein sequence ID" value="KAH8029072.1"/>
    <property type="molecule type" value="Genomic_DNA"/>
</dbReference>
<sequence>MESYKGTLQGHRYLGSGNTPRNGDPVEEDDGIFKSHDNAYERATSHEDVFAADQASAALFLNDFRRTDNWHSALGAVGLGMKNIVEQYVVDRSLYGMPGTDSSVVQPVNSDMQDYGLSSVGLNHSLDTGMCCVMKGETNNPMKPQSYTSFQEKDQSDLAKSYWGLKITPGKEERNGDDETSIPACIGVPRPNIAYDFIHIDKVSHRLTNFVNHFSFKGHMGTPIVNVDYQFGCDAWLNMGSAYNTENELLTRTQLGLPTEVLSYTTSNLSSYESYVQKLDLNVTMRLRPSDMHTRPVKYLDLMENA</sequence>
<organism evidence="2 3">
    <name type="scientific">Rhipicephalus microplus</name>
    <name type="common">Cattle tick</name>
    <name type="synonym">Boophilus microplus</name>
    <dbReference type="NCBI Taxonomy" id="6941"/>
    <lineage>
        <taxon>Eukaryota</taxon>
        <taxon>Metazoa</taxon>
        <taxon>Ecdysozoa</taxon>
        <taxon>Arthropoda</taxon>
        <taxon>Chelicerata</taxon>
        <taxon>Arachnida</taxon>
        <taxon>Acari</taxon>
        <taxon>Parasitiformes</taxon>
        <taxon>Ixodida</taxon>
        <taxon>Ixodoidea</taxon>
        <taxon>Ixodidae</taxon>
        <taxon>Rhipicephalinae</taxon>
        <taxon>Rhipicephalus</taxon>
        <taxon>Boophilus</taxon>
    </lineage>
</organism>
<dbReference type="VEuPathDB" id="VectorBase:LOC119169594"/>
<dbReference type="Proteomes" id="UP000821866">
    <property type="component" value="Chromosome 4"/>
</dbReference>
<proteinExistence type="predicted"/>
<reference evidence="2" key="1">
    <citation type="journal article" date="2020" name="Cell">
        <title>Large-Scale Comparative Analyses of Tick Genomes Elucidate Their Genetic Diversity and Vector Capacities.</title>
        <authorList>
            <consortium name="Tick Genome and Microbiome Consortium (TIGMIC)"/>
            <person name="Jia N."/>
            <person name="Wang J."/>
            <person name="Shi W."/>
            <person name="Du L."/>
            <person name="Sun Y."/>
            <person name="Zhan W."/>
            <person name="Jiang J.F."/>
            <person name="Wang Q."/>
            <person name="Zhang B."/>
            <person name="Ji P."/>
            <person name="Bell-Sakyi L."/>
            <person name="Cui X.M."/>
            <person name="Yuan T.T."/>
            <person name="Jiang B.G."/>
            <person name="Yang W.F."/>
            <person name="Lam T.T."/>
            <person name="Chang Q.C."/>
            <person name="Ding S.J."/>
            <person name="Wang X.J."/>
            <person name="Zhu J.G."/>
            <person name="Ruan X.D."/>
            <person name="Zhao L."/>
            <person name="Wei J.T."/>
            <person name="Ye R.Z."/>
            <person name="Que T.C."/>
            <person name="Du C.H."/>
            <person name="Zhou Y.H."/>
            <person name="Cheng J.X."/>
            <person name="Dai P.F."/>
            <person name="Guo W.B."/>
            <person name="Han X.H."/>
            <person name="Huang E.J."/>
            <person name="Li L.F."/>
            <person name="Wei W."/>
            <person name="Gao Y.C."/>
            <person name="Liu J.Z."/>
            <person name="Shao H.Z."/>
            <person name="Wang X."/>
            <person name="Wang C.C."/>
            <person name="Yang T.C."/>
            <person name="Huo Q.B."/>
            <person name="Li W."/>
            <person name="Chen H.Y."/>
            <person name="Chen S.E."/>
            <person name="Zhou L.G."/>
            <person name="Ni X.B."/>
            <person name="Tian J.H."/>
            <person name="Sheng Y."/>
            <person name="Liu T."/>
            <person name="Pan Y.S."/>
            <person name="Xia L.Y."/>
            <person name="Li J."/>
            <person name="Zhao F."/>
            <person name="Cao W.C."/>
        </authorList>
    </citation>
    <scope>NUCLEOTIDE SEQUENCE</scope>
    <source>
        <strain evidence="2">Rmic-2018</strain>
    </source>
</reference>
<keyword evidence="3" id="KW-1185">Reference proteome</keyword>
<evidence type="ECO:0000313" key="3">
    <source>
        <dbReference type="Proteomes" id="UP000821866"/>
    </source>
</evidence>
<protein>
    <submittedName>
        <fullName evidence="2">Uncharacterized protein</fullName>
    </submittedName>
</protein>
<feature type="region of interest" description="Disordered" evidence="1">
    <location>
        <begin position="1"/>
        <end position="32"/>
    </location>
</feature>